<dbReference type="EMBL" id="AP028947">
    <property type="protein sequence ID" value="BET25008.1"/>
    <property type="molecule type" value="Genomic_DNA"/>
</dbReference>
<dbReference type="AlphaFoldDB" id="A0AA86IXJ9"/>
<evidence type="ECO:0000313" key="2">
    <source>
        <dbReference type="Proteomes" id="UP001329151"/>
    </source>
</evidence>
<reference evidence="1 2" key="1">
    <citation type="submission" date="2023-10" db="EMBL/GenBank/DDBJ databases">
        <title>Complete Genome Sequence of Limnobacter thiooxidans CS-K2T, Isolated from freshwater lake sediments in Bavaria, Germany.</title>
        <authorList>
            <person name="Naruki M."/>
            <person name="Watanabe A."/>
            <person name="Warashina T."/>
            <person name="Morita T."/>
            <person name="Arakawa K."/>
        </authorList>
    </citation>
    <scope>NUCLEOTIDE SEQUENCE [LARGE SCALE GENOMIC DNA]</scope>
    <source>
        <strain evidence="1 2">CS-K2</strain>
    </source>
</reference>
<name>A0AA86IXJ9_9BURK</name>
<sequence>MGRILFFLGLALVAWVLFKSWQRKQLGDKPGVGAQQKGNLGRKTQEEIMPCQHCGAYSPMSEGVMMQGRFYCGMEHAKAAGEKVH</sequence>
<evidence type="ECO:0000313" key="1">
    <source>
        <dbReference type="EMBL" id="BET25008.1"/>
    </source>
</evidence>
<keyword evidence="2" id="KW-1185">Reference proteome</keyword>
<dbReference type="Proteomes" id="UP001329151">
    <property type="component" value="Chromosome"/>
</dbReference>
<dbReference type="RefSeq" id="WP_130558473.1">
    <property type="nucleotide sequence ID" value="NZ_AP028947.1"/>
</dbReference>
<organism evidence="1 2">
    <name type="scientific">Limnobacter thiooxidans</name>
    <dbReference type="NCBI Taxonomy" id="131080"/>
    <lineage>
        <taxon>Bacteria</taxon>
        <taxon>Pseudomonadati</taxon>
        <taxon>Pseudomonadota</taxon>
        <taxon>Betaproteobacteria</taxon>
        <taxon>Burkholderiales</taxon>
        <taxon>Burkholderiaceae</taxon>
        <taxon>Limnobacter</taxon>
    </lineage>
</organism>
<protein>
    <recommendedName>
        <fullName evidence="3">MYND finger</fullName>
    </recommendedName>
</protein>
<dbReference type="NCBIfam" id="NF041023">
    <property type="entry name" value="PP0621_fam"/>
    <property type="match status" value="1"/>
</dbReference>
<dbReference type="InterPro" id="IPR049708">
    <property type="entry name" value="PP0621-like"/>
</dbReference>
<gene>
    <name evidence="1" type="ORF">RGQ30_05090</name>
</gene>
<proteinExistence type="predicted"/>
<dbReference type="KEGG" id="lto:RGQ30_05090"/>
<evidence type="ECO:0008006" key="3">
    <source>
        <dbReference type="Google" id="ProtNLM"/>
    </source>
</evidence>
<accession>A0AA86IXJ9</accession>